<dbReference type="Proteomes" id="UP000228684">
    <property type="component" value="Unassembled WGS sequence"/>
</dbReference>
<dbReference type="Gene3D" id="3.90.470.10">
    <property type="entry name" value="Ribosomal protein L22/L17"/>
    <property type="match status" value="1"/>
</dbReference>
<gene>
    <name evidence="1" type="primary">rplV</name>
    <name evidence="1" type="ORF">magneo_234</name>
</gene>
<sequence>MVNITYSFNNINYSPKKTHELKHILKGDICNIINKLRWLRKKKIAMLLIKFLKHIHNDIGLKVSNYKFIILNRFYIGRGHIKTKLRYGSRGRILRIKNIGTNVSINVNIIGKKG</sequence>
<keyword evidence="2" id="KW-1185">Reference proteome</keyword>
<dbReference type="GO" id="GO:0005840">
    <property type="term" value="C:ribosome"/>
    <property type="evidence" value="ECO:0007669"/>
    <property type="project" value="UniProtKB-KW"/>
</dbReference>
<proteinExistence type="predicted"/>
<evidence type="ECO:0000313" key="1">
    <source>
        <dbReference type="EMBL" id="PIM95271.1"/>
    </source>
</evidence>
<protein>
    <submittedName>
        <fullName evidence="1">50S Ribosomal protein L22p/L17e</fullName>
    </submittedName>
</protein>
<comment type="caution">
    <text evidence="1">The sequence shown here is derived from an EMBL/GenBank/DDBJ whole genome shotgun (WGS) entry which is preliminary data.</text>
</comment>
<keyword evidence="1" id="KW-0687">Ribonucleoprotein</keyword>
<evidence type="ECO:0000313" key="2">
    <source>
        <dbReference type="Proteomes" id="UP000228684"/>
    </source>
</evidence>
<reference evidence="1" key="1">
    <citation type="submission" date="2017-09" db="EMBL/GenBank/DDBJ databases">
        <authorList>
            <person name="Campbell M.A."/>
            <person name="Lukasik P."/>
            <person name="Simon C."/>
            <person name="McCutcheon J.P."/>
        </authorList>
    </citation>
    <scope>NUCLEOTIDE SEQUENCE [LARGE SCALE GENOMIC DNA]</scope>
    <source>
        <strain evidence="1">MAGNEO</strain>
    </source>
</reference>
<keyword evidence="1" id="KW-0689">Ribosomal protein</keyword>
<dbReference type="EMBL" id="NXGM01000070">
    <property type="protein sequence ID" value="PIM95271.1"/>
    <property type="molecule type" value="Genomic_DNA"/>
</dbReference>
<name>A0ABX4MFC5_9HYPH</name>
<accession>A0ABX4MFC5</accession>
<organism evidence="1 2">
    <name type="scientific">Candidatus Hodgkinia cicadicola</name>
    <dbReference type="NCBI Taxonomy" id="573658"/>
    <lineage>
        <taxon>Bacteria</taxon>
        <taxon>Pseudomonadati</taxon>
        <taxon>Pseudomonadota</taxon>
        <taxon>Alphaproteobacteria</taxon>
        <taxon>Hyphomicrobiales</taxon>
        <taxon>Candidatus Hodgkinia</taxon>
    </lineage>
</organism>
<dbReference type="InterPro" id="IPR036394">
    <property type="entry name" value="Ribosomal_uL22_sf"/>
</dbReference>
<dbReference type="SUPFAM" id="SSF54843">
    <property type="entry name" value="Ribosomal protein L22"/>
    <property type="match status" value="1"/>
</dbReference>